<organism evidence="3 4">
    <name type="scientific">Klenkia brasiliensis</name>
    <dbReference type="NCBI Taxonomy" id="333142"/>
    <lineage>
        <taxon>Bacteria</taxon>
        <taxon>Bacillati</taxon>
        <taxon>Actinomycetota</taxon>
        <taxon>Actinomycetes</taxon>
        <taxon>Geodermatophilales</taxon>
        <taxon>Geodermatophilaceae</taxon>
        <taxon>Klenkia</taxon>
    </lineage>
</organism>
<proteinExistence type="predicted"/>
<gene>
    <name evidence="3" type="ORF">SAMN05660324_2517</name>
</gene>
<feature type="compositionally biased region" description="Basic and acidic residues" evidence="1">
    <location>
        <begin position="172"/>
        <end position="181"/>
    </location>
</feature>
<evidence type="ECO:0000313" key="4">
    <source>
        <dbReference type="Proteomes" id="UP000198863"/>
    </source>
</evidence>
<evidence type="ECO:0000313" key="3">
    <source>
        <dbReference type="EMBL" id="SDG35836.1"/>
    </source>
</evidence>
<feature type="compositionally biased region" description="Pro residues" evidence="1">
    <location>
        <begin position="297"/>
        <end position="310"/>
    </location>
</feature>
<feature type="region of interest" description="Disordered" evidence="1">
    <location>
        <begin position="172"/>
        <end position="191"/>
    </location>
</feature>
<dbReference type="Proteomes" id="UP000198863">
    <property type="component" value="Unassembled WGS sequence"/>
</dbReference>
<name>A0A1G7TKI7_9ACTN</name>
<feature type="region of interest" description="Disordered" evidence="1">
    <location>
        <begin position="46"/>
        <end position="122"/>
    </location>
</feature>
<feature type="signal peptide" evidence="2">
    <location>
        <begin position="1"/>
        <end position="28"/>
    </location>
</feature>
<keyword evidence="4" id="KW-1185">Reference proteome</keyword>
<protein>
    <submittedName>
        <fullName evidence="3">Uncharacterized protein</fullName>
    </submittedName>
</protein>
<accession>A0A1G7TKI7</accession>
<evidence type="ECO:0000256" key="2">
    <source>
        <dbReference type="SAM" id="SignalP"/>
    </source>
</evidence>
<feature type="compositionally biased region" description="Low complexity" evidence="1">
    <location>
        <begin position="65"/>
        <end position="80"/>
    </location>
</feature>
<keyword evidence="2" id="KW-0732">Signal</keyword>
<dbReference type="EMBL" id="FNCF01000003">
    <property type="protein sequence ID" value="SDG35836.1"/>
    <property type="molecule type" value="Genomic_DNA"/>
</dbReference>
<feature type="compositionally biased region" description="Basic and acidic residues" evidence="1">
    <location>
        <begin position="328"/>
        <end position="339"/>
    </location>
</feature>
<reference evidence="4" key="1">
    <citation type="submission" date="2016-10" db="EMBL/GenBank/DDBJ databases">
        <authorList>
            <person name="Varghese N."/>
            <person name="Submissions S."/>
        </authorList>
    </citation>
    <scope>NUCLEOTIDE SEQUENCE [LARGE SCALE GENOMIC DNA]</scope>
    <source>
        <strain evidence="4">DSM 44526</strain>
    </source>
</reference>
<feature type="chain" id="PRO_5011718410" evidence="2">
    <location>
        <begin position="29"/>
        <end position="360"/>
    </location>
</feature>
<evidence type="ECO:0000256" key="1">
    <source>
        <dbReference type="SAM" id="MobiDB-lite"/>
    </source>
</evidence>
<dbReference type="AlphaFoldDB" id="A0A1G7TKI7"/>
<sequence length="360" mass="38712">MKLSFHRLRCVHLAATVSICLLRGQALAEQQPRAQHQSGPRLARVAAHGAGRPPALAAAMSPRTSVRTASSSLMASSSVRCANRGTAWPSGSPTRHSETTAKSGELCRARSGRWPTRRPRPRPARLWRSSMAVPGEPGPGQRSGELVHVGEVPASVAAPGNAAVHDRCPPHRDARDAEHGAGQRLQPPCRCPRPPMRSRACKFTTDHLGDPSWLARCTPLSFADWGSRMAPALDLVVGFALEQPAGGDHHLADFQHQASVLRAHPVINSAMSAIPAAPKKPAPRKSAMKKMMTVPKHPTPATPCSTPPPATFWCPLSSERSGRRRRLRAADPADLERSRAGPLACGSRTHLSRILTRQKP</sequence>
<feature type="region of interest" description="Disordered" evidence="1">
    <location>
        <begin position="276"/>
        <end position="360"/>
    </location>
</feature>